<dbReference type="AlphaFoldDB" id="A0A9P4G762"/>
<sequence length="191" mass="20402">MQIPSGRLNIDTRTAHTGYFGRTTTHGMFVDQPSAIASGLTTVSSDAQPSTIAIRVLDITSSIGIDAPASSQTPSTIMVHTNPNPSTSRPPSAAEDTLSAGAIFAIIVGSIVGIIFPVVLLTQYIKRGNRMKEDNIVLEEILVTEIANEKAQDVGSQQLQETSARKGAADHFMVHFEQRDLEAKAARESAK</sequence>
<protein>
    <submittedName>
        <fullName evidence="3">Uncharacterized protein</fullName>
    </submittedName>
</protein>
<comment type="caution">
    <text evidence="3">The sequence shown here is derived from an EMBL/GenBank/DDBJ whole genome shotgun (WGS) entry which is preliminary data.</text>
</comment>
<evidence type="ECO:0000256" key="2">
    <source>
        <dbReference type="SAM" id="Phobius"/>
    </source>
</evidence>
<keyword evidence="2" id="KW-0812">Transmembrane</keyword>
<keyword evidence="4" id="KW-1185">Reference proteome</keyword>
<proteinExistence type="predicted"/>
<dbReference type="EMBL" id="ML976621">
    <property type="protein sequence ID" value="KAF1839965.1"/>
    <property type="molecule type" value="Genomic_DNA"/>
</dbReference>
<dbReference type="Proteomes" id="UP000800039">
    <property type="component" value="Unassembled WGS sequence"/>
</dbReference>
<feature type="transmembrane region" description="Helical" evidence="2">
    <location>
        <begin position="98"/>
        <end position="122"/>
    </location>
</feature>
<dbReference type="GeneID" id="63853492"/>
<reference evidence="3" key="1">
    <citation type="submission" date="2020-01" db="EMBL/GenBank/DDBJ databases">
        <authorList>
            <consortium name="DOE Joint Genome Institute"/>
            <person name="Haridas S."/>
            <person name="Albert R."/>
            <person name="Binder M."/>
            <person name="Bloem J."/>
            <person name="Labutti K."/>
            <person name="Salamov A."/>
            <person name="Andreopoulos B."/>
            <person name="Baker S.E."/>
            <person name="Barry K."/>
            <person name="Bills G."/>
            <person name="Bluhm B.H."/>
            <person name="Cannon C."/>
            <person name="Castanera R."/>
            <person name="Culley D.E."/>
            <person name="Daum C."/>
            <person name="Ezra D."/>
            <person name="Gonzalez J.B."/>
            <person name="Henrissat B."/>
            <person name="Kuo A."/>
            <person name="Liang C."/>
            <person name="Lipzen A."/>
            <person name="Lutzoni F."/>
            <person name="Magnuson J."/>
            <person name="Mondo S."/>
            <person name="Nolan M."/>
            <person name="Ohm R."/>
            <person name="Pangilinan J."/>
            <person name="Park H.-J."/>
            <person name="Ramirez L."/>
            <person name="Alfaro M."/>
            <person name="Sun H."/>
            <person name="Tritt A."/>
            <person name="Yoshinaga Y."/>
            <person name="Zwiers L.-H."/>
            <person name="Turgeon B.G."/>
            <person name="Goodwin S.B."/>
            <person name="Spatafora J.W."/>
            <person name="Crous P.W."/>
            <person name="Grigoriev I.V."/>
        </authorList>
    </citation>
    <scope>NUCLEOTIDE SEQUENCE</scope>
    <source>
        <strain evidence="3">CBS 394.84</strain>
    </source>
</reference>
<name>A0A9P4G762_9PLEO</name>
<feature type="compositionally biased region" description="Polar residues" evidence="1">
    <location>
        <begin position="67"/>
        <end position="79"/>
    </location>
</feature>
<accession>A0A9P4G762</accession>
<evidence type="ECO:0000313" key="3">
    <source>
        <dbReference type="EMBL" id="KAF1839965.1"/>
    </source>
</evidence>
<keyword evidence="2" id="KW-0472">Membrane</keyword>
<keyword evidence="2" id="KW-1133">Transmembrane helix</keyword>
<organism evidence="3 4">
    <name type="scientific">Cucurbitaria berberidis CBS 394.84</name>
    <dbReference type="NCBI Taxonomy" id="1168544"/>
    <lineage>
        <taxon>Eukaryota</taxon>
        <taxon>Fungi</taxon>
        <taxon>Dikarya</taxon>
        <taxon>Ascomycota</taxon>
        <taxon>Pezizomycotina</taxon>
        <taxon>Dothideomycetes</taxon>
        <taxon>Pleosporomycetidae</taxon>
        <taxon>Pleosporales</taxon>
        <taxon>Pleosporineae</taxon>
        <taxon>Cucurbitariaceae</taxon>
        <taxon>Cucurbitaria</taxon>
    </lineage>
</organism>
<feature type="compositionally biased region" description="Low complexity" evidence="1">
    <location>
        <begin position="81"/>
        <end position="92"/>
    </location>
</feature>
<evidence type="ECO:0000313" key="4">
    <source>
        <dbReference type="Proteomes" id="UP000800039"/>
    </source>
</evidence>
<dbReference type="OrthoDB" id="10384859at2759"/>
<feature type="region of interest" description="Disordered" evidence="1">
    <location>
        <begin position="67"/>
        <end position="93"/>
    </location>
</feature>
<dbReference type="RefSeq" id="XP_040782528.1">
    <property type="nucleotide sequence ID" value="XM_040936242.1"/>
</dbReference>
<evidence type="ECO:0000256" key="1">
    <source>
        <dbReference type="SAM" id="MobiDB-lite"/>
    </source>
</evidence>
<gene>
    <name evidence="3" type="ORF">K460DRAFT_399593</name>
</gene>